<dbReference type="Pfam" id="PF03661">
    <property type="entry name" value="TMEM33_Pom33"/>
    <property type="match status" value="1"/>
</dbReference>
<dbReference type="GO" id="GO:0061024">
    <property type="term" value="P:membrane organization"/>
    <property type="evidence" value="ECO:0007669"/>
    <property type="project" value="TreeGrafter"/>
</dbReference>
<keyword evidence="4 6" id="KW-1133">Transmembrane helix</keyword>
<dbReference type="PANTHER" id="PTHR12703:SF4">
    <property type="entry name" value="TRANSMEMBRANE PROTEIN 33"/>
    <property type="match status" value="1"/>
</dbReference>
<reference evidence="8" key="1">
    <citation type="submission" date="2016-05" db="EMBL/GenBank/DDBJ databases">
        <title>Comparative genomics of biotechnologically important yeasts.</title>
        <authorList>
            <consortium name="DOE Joint Genome Institute"/>
            <person name="Riley R."/>
            <person name="Haridas S."/>
            <person name="Wolfe K.H."/>
            <person name="Lopes M.R."/>
            <person name="Hittinger C.T."/>
            <person name="Goker M."/>
            <person name="Salamov A."/>
            <person name="Wisecaver J."/>
            <person name="Long T.M."/>
            <person name="Aerts A.L."/>
            <person name="Barry K."/>
            <person name="Choi C."/>
            <person name="Clum A."/>
            <person name="Coughlan A.Y."/>
            <person name="Deshpande S."/>
            <person name="Douglass A.P."/>
            <person name="Hanson S.J."/>
            <person name="Klenk H.-P."/>
            <person name="Labutti K."/>
            <person name="Lapidus A."/>
            <person name="Lindquist E."/>
            <person name="Lipzen A."/>
            <person name="Meier-Kolthoff J.P."/>
            <person name="Ohm R.A."/>
            <person name="Otillar R.P."/>
            <person name="Pangilinan J."/>
            <person name="Peng Y."/>
            <person name="Rokas A."/>
            <person name="Rosa C.A."/>
            <person name="Scheuner C."/>
            <person name="Sibirny A.A."/>
            <person name="Slot J.C."/>
            <person name="Stielow J.B."/>
            <person name="Sun H."/>
            <person name="Kurtzman C.P."/>
            <person name="Blackwell M."/>
            <person name="Grigoriev I.V."/>
            <person name="Jeffries T.W."/>
        </authorList>
    </citation>
    <scope>NUCLEOTIDE SEQUENCE [LARGE SCALE GENOMIC DNA]</scope>
    <source>
        <strain evidence="8">NRRL Y-2460</strain>
    </source>
</reference>
<dbReference type="EMBL" id="KV454013">
    <property type="protein sequence ID" value="ODV96288.1"/>
    <property type="molecule type" value="Genomic_DNA"/>
</dbReference>
<dbReference type="Proteomes" id="UP000094236">
    <property type="component" value="Unassembled WGS sequence"/>
</dbReference>
<dbReference type="GO" id="GO:0071786">
    <property type="term" value="P:endoplasmic reticulum tubular network organization"/>
    <property type="evidence" value="ECO:0007669"/>
    <property type="project" value="TreeGrafter"/>
</dbReference>
<evidence type="ECO:0000256" key="1">
    <source>
        <dbReference type="ARBA" id="ARBA00004141"/>
    </source>
</evidence>
<accession>A0A1E4TXA2</accession>
<proteinExistence type="inferred from homology"/>
<organism evidence="7 8">
    <name type="scientific">Pachysolen tannophilus NRRL Y-2460</name>
    <dbReference type="NCBI Taxonomy" id="669874"/>
    <lineage>
        <taxon>Eukaryota</taxon>
        <taxon>Fungi</taxon>
        <taxon>Dikarya</taxon>
        <taxon>Ascomycota</taxon>
        <taxon>Saccharomycotina</taxon>
        <taxon>Pichiomycetes</taxon>
        <taxon>Pachysolenaceae</taxon>
        <taxon>Pachysolen</taxon>
    </lineage>
</organism>
<evidence type="ECO:0000313" key="8">
    <source>
        <dbReference type="Proteomes" id="UP000094236"/>
    </source>
</evidence>
<keyword evidence="5 6" id="KW-0472">Membrane</keyword>
<evidence type="ECO:0000256" key="5">
    <source>
        <dbReference type="ARBA" id="ARBA00023136"/>
    </source>
</evidence>
<evidence type="ECO:0000313" key="7">
    <source>
        <dbReference type="EMBL" id="ODV96288.1"/>
    </source>
</evidence>
<dbReference type="PANTHER" id="PTHR12703">
    <property type="entry name" value="TRANSMEMBRANE PROTEIN 33"/>
    <property type="match status" value="1"/>
</dbReference>
<dbReference type="InterPro" id="IPR005344">
    <property type="entry name" value="TMEM33/Pom33"/>
</dbReference>
<comment type="subcellular location">
    <subcellularLocation>
        <location evidence="1">Membrane</location>
        <topology evidence="1">Multi-pass membrane protein</topology>
    </subcellularLocation>
</comment>
<evidence type="ECO:0000256" key="4">
    <source>
        <dbReference type="ARBA" id="ARBA00022989"/>
    </source>
</evidence>
<keyword evidence="8" id="KW-1185">Reference proteome</keyword>
<name>A0A1E4TXA2_PACTA</name>
<sequence>MKSILPILEQSLGYYQQFKKNFSPILADSLQYIWVFSHSVTLISTLFYLGCIVDAKKKGNNPNSFWYKAADLGAVFTYSVVLYRRYSLILQMSFSNNKEGMEEKQGNEEVANNSTTLTKIPLSEILKSENAHLLMFSLLWLSTPVNLLKILPFSLYSLLNLSHYLSIEILPDSQFSDAIIPLINYLETPMLVAASHLDILNFLVLGKECFKFKNGYSLALYTLTWCLRLETSEATRYSFHNIIAAIDYLVENSTFLPKSIKNCWLTNLRKSITTLIPLNIVSDEKNINVRSNQELDYDQETPIFFNFNQFAKNNATEFTSKGFNADTDDNVSVQDSGAINIVDS</sequence>
<dbReference type="OrthoDB" id="5581259at2759"/>
<evidence type="ECO:0000256" key="2">
    <source>
        <dbReference type="ARBA" id="ARBA00007322"/>
    </source>
</evidence>
<feature type="transmembrane region" description="Helical" evidence="6">
    <location>
        <begin position="32"/>
        <end position="53"/>
    </location>
</feature>
<dbReference type="GO" id="GO:0005783">
    <property type="term" value="C:endoplasmic reticulum"/>
    <property type="evidence" value="ECO:0007669"/>
    <property type="project" value="TreeGrafter"/>
</dbReference>
<evidence type="ECO:0000256" key="6">
    <source>
        <dbReference type="SAM" id="Phobius"/>
    </source>
</evidence>
<gene>
    <name evidence="7" type="ORF">PACTADRAFT_80329</name>
</gene>
<dbReference type="GO" id="GO:0016020">
    <property type="term" value="C:membrane"/>
    <property type="evidence" value="ECO:0007669"/>
    <property type="project" value="UniProtKB-SubCell"/>
</dbReference>
<feature type="transmembrane region" description="Helical" evidence="6">
    <location>
        <begin position="65"/>
        <end position="83"/>
    </location>
</feature>
<comment type="similarity">
    <text evidence="2">Belongs to the PER33/POM33 family.</text>
</comment>
<protein>
    <submittedName>
        <fullName evidence="7">Uncharacterized protein</fullName>
    </submittedName>
</protein>
<dbReference type="AlphaFoldDB" id="A0A1E4TXA2"/>
<keyword evidence="3 6" id="KW-0812">Transmembrane</keyword>
<evidence type="ECO:0000256" key="3">
    <source>
        <dbReference type="ARBA" id="ARBA00022692"/>
    </source>
</evidence>
<dbReference type="InterPro" id="IPR051645">
    <property type="entry name" value="PER33/POM33_regulator"/>
</dbReference>